<dbReference type="AlphaFoldDB" id="A0A0C2GQD9"/>
<protein>
    <submittedName>
        <fullName evidence="1">Uncharacterized protein</fullName>
    </submittedName>
</protein>
<reference evidence="1 2" key="1">
    <citation type="submission" date="2013-12" db="EMBL/GenBank/DDBJ databases">
        <title>Draft genome of the parsitic nematode Ancylostoma duodenale.</title>
        <authorList>
            <person name="Mitreva M."/>
        </authorList>
    </citation>
    <scope>NUCLEOTIDE SEQUENCE [LARGE SCALE GENOMIC DNA]</scope>
    <source>
        <strain evidence="1 2">Zhejiang</strain>
    </source>
</reference>
<accession>A0A0C2GQD9</accession>
<evidence type="ECO:0000313" key="2">
    <source>
        <dbReference type="Proteomes" id="UP000054047"/>
    </source>
</evidence>
<sequence>MDEDLFRMFMLICKSHMEEGARVITVWPLITERTLYAGMKWRNRLGRKFDVSKPQISSYVGVGLARQAYDAIRKKAVGA</sequence>
<dbReference type="Proteomes" id="UP000054047">
    <property type="component" value="Unassembled WGS sequence"/>
</dbReference>
<name>A0A0C2GQD9_9BILA</name>
<organism evidence="1 2">
    <name type="scientific">Ancylostoma duodenale</name>
    <dbReference type="NCBI Taxonomy" id="51022"/>
    <lineage>
        <taxon>Eukaryota</taxon>
        <taxon>Metazoa</taxon>
        <taxon>Ecdysozoa</taxon>
        <taxon>Nematoda</taxon>
        <taxon>Chromadorea</taxon>
        <taxon>Rhabditida</taxon>
        <taxon>Rhabditina</taxon>
        <taxon>Rhabditomorpha</taxon>
        <taxon>Strongyloidea</taxon>
        <taxon>Ancylostomatidae</taxon>
        <taxon>Ancylostomatinae</taxon>
        <taxon>Ancylostoma</taxon>
    </lineage>
</organism>
<keyword evidence="2" id="KW-1185">Reference proteome</keyword>
<evidence type="ECO:0000313" key="1">
    <source>
        <dbReference type="EMBL" id="KIH59196.1"/>
    </source>
</evidence>
<dbReference type="EMBL" id="KN732234">
    <property type="protein sequence ID" value="KIH59196.1"/>
    <property type="molecule type" value="Genomic_DNA"/>
</dbReference>
<gene>
    <name evidence="1" type="ORF">ANCDUO_10585</name>
</gene>
<proteinExistence type="predicted"/>